<organism evidence="10 11">
    <name type="scientific">Fusarium euwallaceae</name>
    <dbReference type="NCBI Taxonomy" id="1147111"/>
    <lineage>
        <taxon>Eukaryota</taxon>
        <taxon>Fungi</taxon>
        <taxon>Dikarya</taxon>
        <taxon>Ascomycota</taxon>
        <taxon>Pezizomycotina</taxon>
        <taxon>Sordariomycetes</taxon>
        <taxon>Hypocreomycetidae</taxon>
        <taxon>Hypocreales</taxon>
        <taxon>Nectriaceae</taxon>
        <taxon>Fusarium</taxon>
        <taxon>Fusarium solani species complex</taxon>
    </lineage>
</organism>
<evidence type="ECO:0000313" key="10">
    <source>
        <dbReference type="EMBL" id="RTE84524.1"/>
    </source>
</evidence>
<proteinExistence type="inferred from homology"/>
<dbReference type="InterPro" id="IPR006115">
    <property type="entry name" value="6PGDH_NADP-bd"/>
</dbReference>
<comment type="catalytic activity">
    <reaction evidence="7">
        <text>3-hydroxy-2-methylpropanoate + NAD(+) = 2-methyl-3-oxopropanoate + NADH + H(+)</text>
        <dbReference type="Rhea" id="RHEA:17681"/>
        <dbReference type="ChEBI" id="CHEBI:11805"/>
        <dbReference type="ChEBI" id="CHEBI:15378"/>
        <dbReference type="ChEBI" id="CHEBI:57540"/>
        <dbReference type="ChEBI" id="CHEBI:57700"/>
        <dbReference type="ChEBI" id="CHEBI:57945"/>
        <dbReference type="EC" id="1.1.1.31"/>
    </reaction>
</comment>
<dbReference type="Pfam" id="PF03446">
    <property type="entry name" value="NAD_binding_2"/>
    <property type="match status" value="1"/>
</dbReference>
<dbReference type="SUPFAM" id="SSF48179">
    <property type="entry name" value="6-phosphogluconate dehydrogenase C-terminal domain-like"/>
    <property type="match status" value="1"/>
</dbReference>
<dbReference type="PANTHER" id="PTHR22981">
    <property type="entry name" value="3-HYDROXYISOBUTYRATE DEHYDROGENASE-RELATED"/>
    <property type="match status" value="1"/>
</dbReference>
<dbReference type="InterPro" id="IPR008927">
    <property type="entry name" value="6-PGluconate_DH-like_C_sf"/>
</dbReference>
<evidence type="ECO:0000256" key="6">
    <source>
        <dbReference type="ARBA" id="ARBA00023027"/>
    </source>
</evidence>
<evidence type="ECO:0000256" key="7">
    <source>
        <dbReference type="ARBA" id="ARBA00049197"/>
    </source>
</evidence>
<dbReference type="PANTHER" id="PTHR22981:SF7">
    <property type="entry name" value="3-HYDROXYISOBUTYRATE DEHYDROGENASE, MITOCHONDRIAL"/>
    <property type="match status" value="1"/>
</dbReference>
<sequence length="369" mass="39874">MRAHDILRQTTNLSRVQQWRLNAKDTVQYRFLLGTQNSFSTSATAFSTDRSNTIGFIGLGAMGNHMFNNLVSRYRNPESGNEVGFALYDVNQAAVDKIIKYHDSEHPNVPLTSCSSPYDVAQKASTIISMVPTGKHVQDVYVGQGKSVLSALKDISQDQRAETLCIDQSTIEQSISKSVALQLRQIGADLVDAPVSGGVIGAEKGTLAIMVGGSKTSYDRSVPVLQSMARKVTYCGDLGAGLAAKISNNLLLGITMLGLRLGVDPQVLADIINSSTGRCWSSEINHPVPEVKVGDSSPPAHRNYEGGFVTKLAHKDLALAISAAEEANVPLAVGRCVEETYRPLARSKEFGDRDFSVIYEALDSLARRQ</sequence>
<dbReference type="GO" id="GO:0006574">
    <property type="term" value="P:L-valine catabolic process"/>
    <property type="evidence" value="ECO:0007669"/>
    <property type="project" value="TreeGrafter"/>
</dbReference>
<dbReference type="Proteomes" id="UP000287124">
    <property type="component" value="Unassembled WGS sequence"/>
</dbReference>
<dbReference type="Pfam" id="PF14833">
    <property type="entry name" value="NAD_binding_11"/>
    <property type="match status" value="1"/>
</dbReference>
<dbReference type="FunFam" id="1.10.1040.10:FF:000006">
    <property type="entry name" value="3-hydroxyisobutyrate dehydrogenase"/>
    <property type="match status" value="1"/>
</dbReference>
<evidence type="ECO:0000256" key="5">
    <source>
        <dbReference type="ARBA" id="ARBA00023002"/>
    </source>
</evidence>
<comment type="pathway">
    <text evidence="1">Amino-acid degradation; L-valine degradation.</text>
</comment>
<evidence type="ECO:0000256" key="1">
    <source>
        <dbReference type="ARBA" id="ARBA00005109"/>
    </source>
</evidence>
<feature type="domain" description="6-phosphogluconate dehydrogenase NADP-binding" evidence="8">
    <location>
        <begin position="53"/>
        <end position="236"/>
    </location>
</feature>
<dbReference type="SUPFAM" id="SSF51735">
    <property type="entry name" value="NAD(P)-binding Rossmann-fold domains"/>
    <property type="match status" value="1"/>
</dbReference>
<evidence type="ECO:0000256" key="2">
    <source>
        <dbReference type="ARBA" id="ARBA00006013"/>
    </source>
</evidence>
<evidence type="ECO:0000256" key="3">
    <source>
        <dbReference type="ARBA" id="ARBA00012991"/>
    </source>
</evidence>
<dbReference type="EMBL" id="MIKF01000006">
    <property type="protein sequence ID" value="RTE84524.1"/>
    <property type="molecule type" value="Genomic_DNA"/>
</dbReference>
<feature type="domain" description="3-hydroxyisobutyrate dehydrogenase-like NAD-binding" evidence="9">
    <location>
        <begin position="239"/>
        <end position="361"/>
    </location>
</feature>
<reference evidence="10 11" key="1">
    <citation type="submission" date="2017-06" db="EMBL/GenBank/DDBJ databases">
        <title>Comparative genomic analysis of Ambrosia Fusariam Clade fungi.</title>
        <authorList>
            <person name="Stajich J.E."/>
            <person name="Carrillo J."/>
            <person name="Kijimoto T."/>
            <person name="Eskalen A."/>
            <person name="O'Donnell K."/>
            <person name="Kasson M."/>
        </authorList>
    </citation>
    <scope>NUCLEOTIDE SEQUENCE [LARGE SCALE GENOMIC DNA]</scope>
    <source>
        <strain evidence="10 11">UCR1854</strain>
    </source>
</reference>
<evidence type="ECO:0000256" key="4">
    <source>
        <dbReference type="ARBA" id="ARBA00022456"/>
    </source>
</evidence>
<dbReference type="EC" id="1.1.1.31" evidence="3"/>
<comment type="similarity">
    <text evidence="2">Belongs to the HIBADH-related family. 3-hydroxyisobutyrate dehydrogenase subfamily.</text>
</comment>
<gene>
    <name evidence="10" type="ORF">BHE90_000873</name>
</gene>
<evidence type="ECO:0000313" key="11">
    <source>
        <dbReference type="Proteomes" id="UP000287124"/>
    </source>
</evidence>
<protein>
    <recommendedName>
        <fullName evidence="3">3-hydroxyisobutyrate dehydrogenase</fullName>
        <ecNumber evidence="3">1.1.1.31</ecNumber>
    </recommendedName>
</protein>
<dbReference type="GO" id="GO:0051287">
    <property type="term" value="F:NAD binding"/>
    <property type="evidence" value="ECO:0007669"/>
    <property type="project" value="InterPro"/>
</dbReference>
<keyword evidence="6" id="KW-0520">NAD</keyword>
<dbReference type="InterPro" id="IPR013328">
    <property type="entry name" value="6PGD_dom2"/>
</dbReference>
<keyword evidence="4" id="KW-0101">Branched-chain amino acid catabolism</keyword>
<dbReference type="AlphaFoldDB" id="A0A430M9G9"/>
<name>A0A430M9G9_9HYPO</name>
<dbReference type="Gene3D" id="1.10.1040.10">
    <property type="entry name" value="N-(1-d-carboxylethyl)-l-norvaline Dehydrogenase, domain 2"/>
    <property type="match status" value="1"/>
</dbReference>
<dbReference type="GO" id="GO:0050661">
    <property type="term" value="F:NADP binding"/>
    <property type="evidence" value="ECO:0007669"/>
    <property type="project" value="InterPro"/>
</dbReference>
<dbReference type="InterPro" id="IPR036291">
    <property type="entry name" value="NAD(P)-bd_dom_sf"/>
</dbReference>
<evidence type="ECO:0000259" key="9">
    <source>
        <dbReference type="Pfam" id="PF14833"/>
    </source>
</evidence>
<dbReference type="Gene3D" id="3.40.50.720">
    <property type="entry name" value="NAD(P)-binding Rossmann-like Domain"/>
    <property type="match status" value="1"/>
</dbReference>
<evidence type="ECO:0000259" key="8">
    <source>
        <dbReference type="Pfam" id="PF03446"/>
    </source>
</evidence>
<dbReference type="GO" id="GO:0008442">
    <property type="term" value="F:3-hydroxyisobutyrate dehydrogenase activity"/>
    <property type="evidence" value="ECO:0007669"/>
    <property type="project" value="UniProtKB-EC"/>
</dbReference>
<dbReference type="InterPro" id="IPR029154">
    <property type="entry name" value="HIBADH-like_NADP-bd"/>
</dbReference>
<comment type="caution">
    <text evidence="10">The sequence shown here is derived from an EMBL/GenBank/DDBJ whole genome shotgun (WGS) entry which is preliminary data.</text>
</comment>
<keyword evidence="11" id="KW-1185">Reference proteome</keyword>
<dbReference type="GO" id="GO:0005739">
    <property type="term" value="C:mitochondrion"/>
    <property type="evidence" value="ECO:0007669"/>
    <property type="project" value="TreeGrafter"/>
</dbReference>
<keyword evidence="5" id="KW-0560">Oxidoreductase</keyword>
<accession>A0A430M9G9</accession>